<dbReference type="InterPro" id="IPR011583">
    <property type="entry name" value="Chitinase_II/V-like_cat"/>
</dbReference>
<comment type="caution">
    <text evidence="4">The sequence shown here is derived from an EMBL/GenBank/DDBJ whole genome shotgun (WGS) entry which is preliminary data.</text>
</comment>
<name>A0A643BWR7_BALPH</name>
<dbReference type="Proteomes" id="UP000437017">
    <property type="component" value="Unassembled WGS sequence"/>
</dbReference>
<feature type="non-terminal residue" evidence="4">
    <location>
        <position position="1"/>
    </location>
</feature>
<feature type="domain" description="GH18" evidence="3">
    <location>
        <begin position="1"/>
        <end position="249"/>
    </location>
</feature>
<dbReference type="FunFam" id="3.10.50.10:FF:000006">
    <property type="entry name" value="Chitobiase, di-N-acetyl"/>
    <property type="match status" value="1"/>
</dbReference>
<dbReference type="OrthoDB" id="73875at2759"/>
<proteinExistence type="predicted"/>
<dbReference type="GO" id="GO:0008061">
    <property type="term" value="F:chitin binding"/>
    <property type="evidence" value="ECO:0007669"/>
    <property type="project" value="InterPro"/>
</dbReference>
<accession>A0A643BWR7</accession>
<evidence type="ECO:0000313" key="4">
    <source>
        <dbReference type="EMBL" id="KAB0392479.1"/>
    </source>
</evidence>
<dbReference type="GO" id="GO:0005615">
    <property type="term" value="C:extracellular space"/>
    <property type="evidence" value="ECO:0007669"/>
    <property type="project" value="TreeGrafter"/>
</dbReference>
<reference evidence="4 5" key="1">
    <citation type="journal article" date="2019" name="PLoS ONE">
        <title>Genomic analyses reveal an absence of contemporary introgressive admixture between fin whales and blue whales, despite known hybrids.</title>
        <authorList>
            <person name="Westbury M.V."/>
            <person name="Petersen B."/>
            <person name="Lorenzen E.D."/>
        </authorList>
    </citation>
    <scope>NUCLEOTIDE SEQUENCE [LARGE SCALE GENOMIC DNA]</scope>
    <source>
        <strain evidence="4">FinWhale-01</strain>
    </source>
</reference>
<dbReference type="GO" id="GO:0004568">
    <property type="term" value="F:chitinase activity"/>
    <property type="evidence" value="ECO:0007669"/>
    <property type="project" value="TreeGrafter"/>
</dbReference>
<dbReference type="SMART" id="SM00636">
    <property type="entry name" value="Glyco_18"/>
    <property type="match status" value="1"/>
</dbReference>
<evidence type="ECO:0000256" key="2">
    <source>
        <dbReference type="ARBA" id="ARBA00023295"/>
    </source>
</evidence>
<dbReference type="GO" id="GO:0006032">
    <property type="term" value="P:chitin catabolic process"/>
    <property type="evidence" value="ECO:0007669"/>
    <property type="project" value="TreeGrafter"/>
</dbReference>
<keyword evidence="5" id="KW-1185">Reference proteome</keyword>
<dbReference type="Gene3D" id="3.10.50.10">
    <property type="match status" value="1"/>
</dbReference>
<dbReference type="PANTHER" id="PTHR46290:SF1">
    <property type="entry name" value="DI-N-ACETYLCHITOBIASE"/>
    <property type="match status" value="1"/>
</dbReference>
<dbReference type="InterPro" id="IPR017853">
    <property type="entry name" value="GH"/>
</dbReference>
<dbReference type="PROSITE" id="PS51910">
    <property type="entry name" value="GH18_2"/>
    <property type="match status" value="1"/>
</dbReference>
<dbReference type="InterPro" id="IPR051887">
    <property type="entry name" value="GH18_Domain-Containing"/>
</dbReference>
<keyword evidence="2" id="KW-0326">Glycosidase</keyword>
<dbReference type="InterPro" id="IPR001223">
    <property type="entry name" value="Glyco_hydro18_cat"/>
</dbReference>
<dbReference type="EMBL" id="SGJD01003827">
    <property type="protein sequence ID" value="KAB0392479.1"/>
    <property type="molecule type" value="Genomic_DNA"/>
</dbReference>
<evidence type="ECO:0000259" key="3">
    <source>
        <dbReference type="PROSITE" id="PS51910"/>
    </source>
</evidence>
<dbReference type="GO" id="GO:0009313">
    <property type="term" value="P:oligosaccharide catabolic process"/>
    <property type="evidence" value="ECO:0007669"/>
    <property type="project" value="TreeGrafter"/>
</dbReference>
<dbReference type="SUPFAM" id="SSF51445">
    <property type="entry name" value="(Trans)glycosidases"/>
    <property type="match status" value="1"/>
</dbReference>
<evidence type="ECO:0000313" key="5">
    <source>
        <dbReference type="Proteomes" id="UP000437017"/>
    </source>
</evidence>
<dbReference type="InterPro" id="IPR029070">
    <property type="entry name" value="Chitinase_insertion_sf"/>
</dbReference>
<organism evidence="4 5">
    <name type="scientific">Balaenoptera physalus</name>
    <name type="common">Fin whale</name>
    <name type="synonym">Balaena physalus</name>
    <dbReference type="NCBI Taxonomy" id="9770"/>
    <lineage>
        <taxon>Eukaryota</taxon>
        <taxon>Metazoa</taxon>
        <taxon>Chordata</taxon>
        <taxon>Craniata</taxon>
        <taxon>Vertebrata</taxon>
        <taxon>Euteleostomi</taxon>
        <taxon>Mammalia</taxon>
        <taxon>Eutheria</taxon>
        <taxon>Laurasiatheria</taxon>
        <taxon>Artiodactyla</taxon>
        <taxon>Whippomorpha</taxon>
        <taxon>Cetacea</taxon>
        <taxon>Mysticeti</taxon>
        <taxon>Balaenopteridae</taxon>
        <taxon>Balaenoptera</taxon>
    </lineage>
</organism>
<dbReference type="Pfam" id="PF00704">
    <property type="entry name" value="Glyco_hydro_18"/>
    <property type="match status" value="1"/>
</dbReference>
<evidence type="ECO:0000256" key="1">
    <source>
        <dbReference type="ARBA" id="ARBA00022801"/>
    </source>
</evidence>
<dbReference type="Gene3D" id="3.20.20.80">
    <property type="entry name" value="Glycosidases"/>
    <property type="match status" value="1"/>
</dbReference>
<sequence>VFVFDVGHKTWKYYDWSQITTVVLFSNYDSELMCYAHSKGARVVLKGELQFLPDVSKPIGRRCYNYTGIAYACDFLFVMSYGERSLVWSQCIAGANSPYTKTLTGYDDYIKIGINPKKLVMGIPWYGYDYTCQNLSANHVCTTAKYPCKDAVYRQVAYQMVMEQVNSSTSGRLWDKNQQSPYYHCEDQAGHFHQVWYDDPQSISLKATYVQNRGLLGIGMWHANCLDYSGDAIAKQQTEEVWKALKPKL</sequence>
<dbReference type="PANTHER" id="PTHR46290">
    <property type="entry name" value="DI-N-ACETYLCHITOBIASE"/>
    <property type="match status" value="1"/>
</dbReference>
<keyword evidence="1" id="KW-0378">Hydrolase</keyword>
<protein>
    <recommendedName>
        <fullName evidence="3">GH18 domain-containing protein</fullName>
    </recommendedName>
</protein>
<dbReference type="AlphaFoldDB" id="A0A643BWR7"/>
<gene>
    <name evidence="4" type="ORF">E2I00_001032</name>
</gene>